<feature type="domain" description="Gram-positive cocci surface proteins LPxTG" evidence="7">
    <location>
        <begin position="467"/>
        <end position="499"/>
    </location>
</feature>
<dbReference type="RefSeq" id="WP_072992188.1">
    <property type="nucleotide sequence ID" value="NZ_FQZB01000019.1"/>
</dbReference>
<dbReference type="SUPFAM" id="SSF49363">
    <property type="entry name" value="Purple acid phosphatase, N-terminal domain"/>
    <property type="match status" value="1"/>
</dbReference>
<dbReference type="Gene3D" id="2.60.40.380">
    <property type="entry name" value="Purple acid phosphatase-like, N-terminal"/>
    <property type="match status" value="1"/>
</dbReference>
<dbReference type="PROSITE" id="PS50847">
    <property type="entry name" value="GRAM_POS_ANCHORING"/>
    <property type="match status" value="1"/>
</dbReference>
<evidence type="ECO:0000256" key="2">
    <source>
        <dbReference type="ARBA" id="ARBA00022525"/>
    </source>
</evidence>
<dbReference type="InterPro" id="IPR019931">
    <property type="entry name" value="LPXTG_anchor"/>
</dbReference>
<keyword evidence="2" id="KW-0964">Secreted</keyword>
<feature type="transmembrane region" description="Helical" evidence="5">
    <location>
        <begin position="478"/>
        <end position="496"/>
    </location>
</feature>
<keyword evidence="5" id="KW-0472">Membrane</keyword>
<evidence type="ECO:0000259" key="7">
    <source>
        <dbReference type="PROSITE" id="PS50847"/>
    </source>
</evidence>
<protein>
    <submittedName>
        <fullName evidence="8">Calcineurin-like phosphoesterase</fullName>
    </submittedName>
</protein>
<dbReference type="Gene3D" id="3.60.21.10">
    <property type="match status" value="1"/>
</dbReference>
<keyword evidence="5" id="KW-1133">Transmembrane helix</keyword>
<dbReference type="OrthoDB" id="9809781at2"/>
<keyword evidence="3 6" id="KW-0732">Signal</keyword>
<dbReference type="PANTHER" id="PTHR45867:SF3">
    <property type="entry name" value="ACID PHOSPHATASE TYPE 7"/>
    <property type="match status" value="1"/>
</dbReference>
<dbReference type="GO" id="GO:0003993">
    <property type="term" value="F:acid phosphatase activity"/>
    <property type="evidence" value="ECO:0007669"/>
    <property type="project" value="InterPro"/>
</dbReference>
<dbReference type="AlphaFoldDB" id="A0A1M6T476"/>
<dbReference type="GO" id="GO:0046872">
    <property type="term" value="F:metal ion binding"/>
    <property type="evidence" value="ECO:0007669"/>
    <property type="project" value="InterPro"/>
</dbReference>
<proteinExistence type="predicted"/>
<dbReference type="InterPro" id="IPR008963">
    <property type="entry name" value="Purple_acid_Pase-like_N"/>
</dbReference>
<reference evidence="8 9" key="1">
    <citation type="submission" date="2016-11" db="EMBL/GenBank/DDBJ databases">
        <authorList>
            <person name="Jaros S."/>
            <person name="Januszkiewicz K."/>
            <person name="Wedrychowicz H."/>
        </authorList>
    </citation>
    <scope>NUCLEOTIDE SEQUENCE [LARGE SCALE GENOMIC DNA]</scope>
    <source>
        <strain evidence="8 9">DSM 21758</strain>
    </source>
</reference>
<evidence type="ECO:0000256" key="5">
    <source>
        <dbReference type="SAM" id="Phobius"/>
    </source>
</evidence>
<dbReference type="Pfam" id="PF16656">
    <property type="entry name" value="Pur_ac_phosph_N"/>
    <property type="match status" value="1"/>
</dbReference>
<evidence type="ECO:0000313" key="9">
    <source>
        <dbReference type="Proteomes" id="UP000184310"/>
    </source>
</evidence>
<dbReference type="Proteomes" id="UP000184310">
    <property type="component" value="Unassembled WGS sequence"/>
</dbReference>
<keyword evidence="4" id="KW-0572">Peptidoglycan-anchor</keyword>
<feature type="signal peptide" evidence="6">
    <location>
        <begin position="1"/>
        <end position="29"/>
    </location>
</feature>
<keyword evidence="5" id="KW-0812">Transmembrane</keyword>
<organism evidence="8 9">
    <name type="scientific">Clostridium cavendishii DSM 21758</name>
    <dbReference type="NCBI Taxonomy" id="1121302"/>
    <lineage>
        <taxon>Bacteria</taxon>
        <taxon>Bacillati</taxon>
        <taxon>Bacillota</taxon>
        <taxon>Clostridia</taxon>
        <taxon>Eubacteriales</taxon>
        <taxon>Clostridiaceae</taxon>
        <taxon>Clostridium</taxon>
    </lineage>
</organism>
<dbReference type="STRING" id="1121302.SAMN02745163_03941"/>
<evidence type="ECO:0000256" key="6">
    <source>
        <dbReference type="SAM" id="SignalP"/>
    </source>
</evidence>
<evidence type="ECO:0000256" key="3">
    <source>
        <dbReference type="ARBA" id="ARBA00022729"/>
    </source>
</evidence>
<dbReference type="InterPro" id="IPR015914">
    <property type="entry name" value="PAPs_N"/>
</dbReference>
<dbReference type="PANTHER" id="PTHR45867">
    <property type="entry name" value="PURPLE ACID PHOSPHATASE"/>
    <property type="match status" value="1"/>
</dbReference>
<feature type="chain" id="PRO_5012206710" evidence="6">
    <location>
        <begin position="30"/>
        <end position="499"/>
    </location>
</feature>
<evidence type="ECO:0000256" key="1">
    <source>
        <dbReference type="ARBA" id="ARBA00022512"/>
    </source>
</evidence>
<name>A0A1M6T476_9CLOT</name>
<dbReference type="Pfam" id="PF00149">
    <property type="entry name" value="Metallophos"/>
    <property type="match status" value="1"/>
</dbReference>
<dbReference type="InterPro" id="IPR004843">
    <property type="entry name" value="Calcineurin-like_PHP"/>
</dbReference>
<evidence type="ECO:0000256" key="4">
    <source>
        <dbReference type="ARBA" id="ARBA00023088"/>
    </source>
</evidence>
<sequence length="499" mass="54903">MKKTKQIVAASLALAITLFSGISTNVAFADTNKTTLTPIIQDITIAPGKDSSEINLNWYSSATNDASVVQVALKSDFNGTDFPTTKAQTFKGSKSQANNNFFTNKVTATGLKENTSYVYRIGDGTTWSSVYNYNTYKTSRYNFFVTGDPQIGASGNINKDTAGWIDTINKATQKFGDSSFLISVGDQVNNGKEVTNNDNETEYVGFFAPQQFRSLPIAAVPGNHEAVLKGHNTHFNNPNLSNQYGLFSKQPTTGSDYYFTYGNVLYLMLNSNNTNSEEHKAFMQSAIAANPNVKWKVAVLHHSIYSSATHQTDADIVSRRNTLPQIFDSLGIDVVLDGHDHAYTRTYQMKGNEAQTNQTIDPKRNVINPTGTLYITENSASGSKYYELLSPNKNYFEAFKDQSHVPTFSRVSIDDNNFSITTYRTDSMLAIDSYTIVKNNQSLSADNTLKTNVITTSTSVQNVDSKLPTTGDSIDLKTILGISFILITVGGGFIILRKK</sequence>
<evidence type="ECO:0000313" key="8">
    <source>
        <dbReference type="EMBL" id="SHK51686.1"/>
    </source>
</evidence>
<keyword evidence="9" id="KW-1185">Reference proteome</keyword>
<dbReference type="EMBL" id="FQZB01000019">
    <property type="protein sequence ID" value="SHK51686.1"/>
    <property type="molecule type" value="Genomic_DNA"/>
</dbReference>
<dbReference type="SUPFAM" id="SSF56300">
    <property type="entry name" value="Metallo-dependent phosphatases"/>
    <property type="match status" value="1"/>
</dbReference>
<keyword evidence="1" id="KW-0134">Cell wall</keyword>
<gene>
    <name evidence="8" type="ORF">SAMN02745163_03941</name>
</gene>
<dbReference type="InterPro" id="IPR029052">
    <property type="entry name" value="Metallo-depent_PP-like"/>
</dbReference>
<accession>A0A1M6T476</accession>